<name>A0ACC6M5A9_9BACI</name>
<protein>
    <submittedName>
        <fullName evidence="1">DUF2487 family protein</fullName>
    </submittedName>
</protein>
<dbReference type="EMBL" id="JAWZSR010000004">
    <property type="protein sequence ID" value="MDX8046129.1"/>
    <property type="molecule type" value="Genomic_DNA"/>
</dbReference>
<keyword evidence="2" id="KW-1185">Reference proteome</keyword>
<reference evidence="1" key="1">
    <citation type="submission" date="2023-11" db="EMBL/GenBank/DDBJ databases">
        <title>Gracilibacillus pellucida a moderately halophilic bacterium isolated from saline soil in Xinjiang province.</title>
        <authorList>
            <person name="Zhang Z."/>
            <person name="Tan F."/>
            <person name="Wang Y."/>
            <person name="Xia M."/>
        </authorList>
    </citation>
    <scope>NUCLEOTIDE SEQUENCE</scope>
    <source>
        <strain evidence="1">S3-1-1</strain>
    </source>
</reference>
<gene>
    <name evidence="1" type="ORF">SH601_09015</name>
</gene>
<evidence type="ECO:0000313" key="2">
    <source>
        <dbReference type="Proteomes" id="UP001277972"/>
    </source>
</evidence>
<dbReference type="Proteomes" id="UP001277972">
    <property type="component" value="Unassembled WGS sequence"/>
</dbReference>
<comment type="caution">
    <text evidence="1">The sequence shown here is derived from an EMBL/GenBank/DDBJ whole genome shotgun (WGS) entry which is preliminary data.</text>
</comment>
<accession>A0ACC6M5A9</accession>
<organism evidence="1 2">
    <name type="scientific">Gracilibacillus pellucidus</name>
    <dbReference type="NCBI Taxonomy" id="3095368"/>
    <lineage>
        <taxon>Bacteria</taxon>
        <taxon>Bacillati</taxon>
        <taxon>Bacillota</taxon>
        <taxon>Bacilli</taxon>
        <taxon>Bacillales</taxon>
        <taxon>Bacillaceae</taxon>
        <taxon>Gracilibacillus</taxon>
    </lineage>
</organism>
<sequence>MKWKKDDVKLFFQEKEYIDTLCIPLVPIDLSSEHEATKLADQATTLQIMTDELERNFTGRIMISPAYTYVRTGDYEKESIHLNQWTSLFSNQHFKHVFLLTYDVNWKKNEQLLDQQLLWLTHTTIDDYQSSETKKWVNNQVAQISELIRSYW</sequence>
<proteinExistence type="predicted"/>
<evidence type="ECO:0000313" key="1">
    <source>
        <dbReference type="EMBL" id="MDX8046129.1"/>
    </source>
</evidence>